<dbReference type="AlphaFoldDB" id="A0A090IV95"/>
<name>A0A090IV95_9BACI</name>
<evidence type="ECO:0000313" key="4">
    <source>
        <dbReference type="EMBL" id="CEE02006.1"/>
    </source>
</evidence>
<dbReference type="Pfam" id="PF01734">
    <property type="entry name" value="Patatin"/>
    <property type="match status" value="1"/>
</dbReference>
<protein>
    <recommendedName>
        <fullName evidence="3">PNPLA domain-containing protein</fullName>
    </recommendedName>
</protein>
<gene>
    <name evidence="4" type="primary">yqhO</name>
    <name evidence="5" type="ORF">B4167_1048</name>
    <name evidence="4" type="ORF">BT1A1_2185</name>
</gene>
<feature type="domain" description="PNPLA" evidence="3">
    <location>
        <begin position="5"/>
        <end position="196"/>
    </location>
</feature>
<feature type="active site" description="Nucleophile" evidence="2">
    <location>
        <position position="38"/>
    </location>
</feature>
<dbReference type="PANTHER" id="PTHR46394:SF1">
    <property type="entry name" value="PNPLA DOMAIN-CONTAINING PROTEIN"/>
    <property type="match status" value="1"/>
</dbReference>
<dbReference type="GO" id="GO:0016787">
    <property type="term" value="F:hydrolase activity"/>
    <property type="evidence" value="ECO:0007669"/>
    <property type="project" value="UniProtKB-UniRule"/>
</dbReference>
<dbReference type="RefSeq" id="WP_034770975.1">
    <property type="nucleotide sequence ID" value="NZ_CCRF01000063.1"/>
</dbReference>
<dbReference type="Gene3D" id="3.40.1090.10">
    <property type="entry name" value="Cytosolic phospholipase A2 catalytic domain"/>
    <property type="match status" value="2"/>
</dbReference>
<organism evidence="4 7">
    <name type="scientific">Caldibacillus thermoamylovorans</name>
    <dbReference type="NCBI Taxonomy" id="35841"/>
    <lineage>
        <taxon>Bacteria</taxon>
        <taxon>Bacillati</taxon>
        <taxon>Bacillota</taxon>
        <taxon>Bacilli</taxon>
        <taxon>Bacillales</taxon>
        <taxon>Bacillaceae</taxon>
        <taxon>Caldibacillus</taxon>
    </lineage>
</organism>
<evidence type="ECO:0000256" key="2">
    <source>
        <dbReference type="PROSITE-ProRule" id="PRU01161"/>
    </source>
</evidence>
<evidence type="ECO:0000313" key="5">
    <source>
        <dbReference type="EMBL" id="KIO70356.1"/>
    </source>
</evidence>
<reference evidence="5 6" key="2">
    <citation type="submission" date="2015-01" db="EMBL/GenBank/DDBJ databases">
        <title>Draft Genome Sequences of Four Bacillus thermoamylovorans Strains, Isolated From Food Products.</title>
        <authorList>
            <person name="Krawcyk A.O."/>
            <person name="Berendsen E.M."/>
            <person name="Eijlander R.T."/>
            <person name="de Jong A."/>
            <person name="Wells-Bennik M."/>
            <person name="Kuipers O.P."/>
        </authorList>
    </citation>
    <scope>NUCLEOTIDE SEQUENCE [LARGE SCALE GENOMIC DNA]</scope>
    <source>
        <strain evidence="5 6">B4167</strain>
    </source>
</reference>
<dbReference type="PATRIC" id="fig|35841.7.peg.2435"/>
<evidence type="ECO:0000259" key="3">
    <source>
        <dbReference type="PROSITE" id="PS51635"/>
    </source>
</evidence>
<dbReference type="InterPro" id="IPR052580">
    <property type="entry name" value="Lipid_Hydrolase"/>
</dbReference>
<dbReference type="InterPro" id="IPR016035">
    <property type="entry name" value="Acyl_Trfase/lysoPLipase"/>
</dbReference>
<keyword evidence="2 4" id="KW-0378">Hydrolase</keyword>
<dbReference type="PROSITE" id="PS51635">
    <property type="entry name" value="PNPLA"/>
    <property type="match status" value="1"/>
</dbReference>
<dbReference type="GO" id="GO:0016042">
    <property type="term" value="P:lipid catabolic process"/>
    <property type="evidence" value="ECO:0007669"/>
    <property type="project" value="UniProtKB-UniRule"/>
</dbReference>
<sequence>MYIDGVFSGGGIKGLAYIGAYQALEEHGFQFKRVAGTSAGAIIAAFIAAGFTSEELNNELGNLELRTILDEPKSILPYKVFKWLPIYWRLGMYKGQALENWLDQTLQKKGVRTFGDLPPGVLQIIASDLSNGRIFILPNELHKYNIPFENFPIAKAVRMSCSLPYFFEPVRLKINHRKIVIVDGGVLSNFPMWLFDRENVMKERPVLGIKLSPNINEQPPREIKNALQMFEALFSTMKDAHDTRYISRKHEKNIIFIPTEGMLTTEFGITNEGKEDLIKIGKEKTLKFLKNWAY</sequence>
<keyword evidence="2" id="KW-0442">Lipid degradation</keyword>
<dbReference type="SUPFAM" id="SSF52151">
    <property type="entry name" value="FabD/lysophospholipase-like"/>
    <property type="match status" value="1"/>
</dbReference>
<evidence type="ECO:0000256" key="1">
    <source>
        <dbReference type="ARBA" id="ARBA00023098"/>
    </source>
</evidence>
<accession>A0A090IV95</accession>
<feature type="short sequence motif" description="GXGXXG" evidence="2">
    <location>
        <begin position="9"/>
        <end position="14"/>
    </location>
</feature>
<dbReference type="EMBL" id="CCRF01000063">
    <property type="protein sequence ID" value="CEE02006.1"/>
    <property type="molecule type" value="Genomic_DNA"/>
</dbReference>
<evidence type="ECO:0000313" key="7">
    <source>
        <dbReference type="Proteomes" id="UP000040576"/>
    </source>
</evidence>
<dbReference type="Proteomes" id="UP000032076">
    <property type="component" value="Unassembled WGS sequence"/>
</dbReference>
<dbReference type="OrthoDB" id="9770965at2"/>
<feature type="short sequence motif" description="GXSXG" evidence="2">
    <location>
        <begin position="36"/>
        <end position="40"/>
    </location>
</feature>
<dbReference type="Proteomes" id="UP000040576">
    <property type="component" value="Unassembled WGS sequence"/>
</dbReference>
<dbReference type="PANTHER" id="PTHR46394">
    <property type="entry name" value="ANNEXIN"/>
    <property type="match status" value="1"/>
</dbReference>
<keyword evidence="7" id="KW-1185">Reference proteome</keyword>
<feature type="active site" description="Proton acceptor" evidence="2">
    <location>
        <position position="183"/>
    </location>
</feature>
<keyword evidence="1 2" id="KW-0443">Lipid metabolism</keyword>
<reference evidence="4 7" key="1">
    <citation type="submission" date="2014-07" db="EMBL/GenBank/DDBJ databases">
        <authorList>
            <person name="Wibberg Daniel"/>
        </authorList>
    </citation>
    <scope>NUCLEOTIDE SEQUENCE [LARGE SCALE GENOMIC DNA]</scope>
</reference>
<evidence type="ECO:0000313" key="6">
    <source>
        <dbReference type="Proteomes" id="UP000032076"/>
    </source>
</evidence>
<dbReference type="GeneID" id="92961401"/>
<dbReference type="CDD" id="cd07207">
    <property type="entry name" value="Pat_ExoU_VipD_like"/>
    <property type="match status" value="1"/>
</dbReference>
<proteinExistence type="predicted"/>
<dbReference type="EMBL" id="JXLU01000147">
    <property type="protein sequence ID" value="KIO70356.1"/>
    <property type="molecule type" value="Genomic_DNA"/>
</dbReference>
<feature type="short sequence motif" description="DGA/G" evidence="2">
    <location>
        <begin position="183"/>
        <end position="185"/>
    </location>
</feature>
<dbReference type="InterPro" id="IPR002641">
    <property type="entry name" value="PNPLA_dom"/>
</dbReference>